<sequence>MRKFRISAYILFIISLFIKYISSKYSYIVENYYSKNIDIYIVKFLSKLNSTFSFSYFEILIYIFVLSIIISIIYLIGKGFKGKKAFFSSLKNIILNYIGVLCFIYFLFIILWGINYNRESLIESIKDEYKANITQNIRKKEDDVESKDYKQTYIKDIDNKEFEKEDLKNLYEYLIKECNKTKKEVNTSNSDMKNDIKSIKDMISKLENGYDNVELLNLNNLGNYSKAKIILNSKLLSYTNITGIYSPFTGEANINTNQPSTSIPFTILHEMAHQRGYANESEANFLAYLACINNKDIYVKYSGYFMALKYTASALSKVDYESFKHLTENIDDDVLKDLRDYSKFWEKYEGKTSQVSDNMNNVYLKSNKVKEGTRSYGKVVDLLLLYYYLYEK</sequence>
<name>A0A6N3CL86_9FIRM</name>
<dbReference type="Pfam" id="PF12725">
    <property type="entry name" value="DUF3810"/>
    <property type="match status" value="1"/>
</dbReference>
<feature type="transmembrane region" description="Helical" evidence="1">
    <location>
        <begin position="97"/>
        <end position="114"/>
    </location>
</feature>
<dbReference type="InterPro" id="IPR024294">
    <property type="entry name" value="DUF3810"/>
</dbReference>
<feature type="transmembrane region" description="Helical" evidence="1">
    <location>
        <begin position="54"/>
        <end position="76"/>
    </location>
</feature>
<evidence type="ECO:0000256" key="1">
    <source>
        <dbReference type="SAM" id="Phobius"/>
    </source>
</evidence>
<evidence type="ECO:0008006" key="3">
    <source>
        <dbReference type="Google" id="ProtNLM"/>
    </source>
</evidence>
<protein>
    <recommendedName>
        <fullName evidence="3">DUF3810 domain-containing protein</fullName>
    </recommendedName>
</protein>
<feature type="transmembrane region" description="Helical" evidence="1">
    <location>
        <begin position="7"/>
        <end position="28"/>
    </location>
</feature>
<evidence type="ECO:0000313" key="2">
    <source>
        <dbReference type="EMBL" id="VYU15609.1"/>
    </source>
</evidence>
<gene>
    <name evidence="2" type="ORF">IBLFYP30_01878</name>
</gene>
<accession>A0A6N3CL86</accession>
<organism evidence="2">
    <name type="scientific">Intestinibacter bartlettii</name>
    <dbReference type="NCBI Taxonomy" id="261299"/>
    <lineage>
        <taxon>Bacteria</taxon>
        <taxon>Bacillati</taxon>
        <taxon>Bacillota</taxon>
        <taxon>Clostridia</taxon>
        <taxon>Peptostreptococcales</taxon>
        <taxon>Peptostreptococcaceae</taxon>
        <taxon>Intestinibacter</taxon>
    </lineage>
</organism>
<keyword evidence="1" id="KW-0812">Transmembrane</keyword>
<keyword evidence="1" id="KW-0472">Membrane</keyword>
<keyword evidence="1" id="KW-1133">Transmembrane helix</keyword>
<reference evidence="2" key="1">
    <citation type="submission" date="2019-11" db="EMBL/GenBank/DDBJ databases">
        <authorList>
            <person name="Feng L."/>
        </authorList>
    </citation>
    <scope>NUCLEOTIDE SEQUENCE</scope>
    <source>
        <strain evidence="2">IbartlettiiLFYP30</strain>
    </source>
</reference>
<proteinExistence type="predicted"/>
<dbReference type="AlphaFoldDB" id="A0A6N3CL86"/>
<dbReference type="RefSeq" id="WP_421800654.1">
    <property type="nucleotide sequence ID" value="NZ_CACRUE010000029.1"/>
</dbReference>
<dbReference type="EMBL" id="CACRUE010000029">
    <property type="protein sequence ID" value="VYU15609.1"/>
    <property type="molecule type" value="Genomic_DNA"/>
</dbReference>